<evidence type="ECO:0000259" key="1">
    <source>
        <dbReference type="PROSITE" id="PS50835"/>
    </source>
</evidence>
<dbReference type="OrthoDB" id="6431884at2759"/>
<dbReference type="PROSITE" id="PS50835">
    <property type="entry name" value="IG_LIKE"/>
    <property type="match status" value="1"/>
</dbReference>
<reference evidence="3 4" key="1">
    <citation type="submission" date="2020-02" db="EMBL/GenBank/DDBJ databases">
        <authorList>
            <person name="Ferguson B K."/>
        </authorList>
    </citation>
    <scope>NUCLEOTIDE SEQUENCE [LARGE SCALE GENOMIC DNA]</scope>
</reference>
<dbReference type="EMBL" id="CADCXU010012006">
    <property type="protein sequence ID" value="CAB0002390.1"/>
    <property type="molecule type" value="Genomic_DNA"/>
</dbReference>
<dbReference type="PROSITE" id="PS50853">
    <property type="entry name" value="FN3"/>
    <property type="match status" value="1"/>
</dbReference>
<feature type="domain" description="Ig-like" evidence="1">
    <location>
        <begin position="44"/>
        <end position="131"/>
    </location>
</feature>
<evidence type="ECO:0000313" key="4">
    <source>
        <dbReference type="Proteomes" id="UP000479000"/>
    </source>
</evidence>
<dbReference type="InterPro" id="IPR036179">
    <property type="entry name" value="Ig-like_dom_sf"/>
</dbReference>
<dbReference type="InterPro" id="IPR013783">
    <property type="entry name" value="Ig-like_fold"/>
</dbReference>
<name>A0A6H5GHJ6_9HEMI</name>
<dbReference type="CDD" id="cd00063">
    <property type="entry name" value="FN3"/>
    <property type="match status" value="1"/>
</dbReference>
<dbReference type="PANTHER" id="PTHR23278">
    <property type="entry name" value="SIDESTEP PROTEIN"/>
    <property type="match status" value="1"/>
</dbReference>
<dbReference type="SUPFAM" id="SSF49265">
    <property type="entry name" value="Fibronectin type III"/>
    <property type="match status" value="1"/>
</dbReference>
<evidence type="ECO:0008006" key="5">
    <source>
        <dbReference type="Google" id="ProtNLM"/>
    </source>
</evidence>
<organism evidence="3 4">
    <name type="scientific">Nesidiocoris tenuis</name>
    <dbReference type="NCBI Taxonomy" id="355587"/>
    <lineage>
        <taxon>Eukaryota</taxon>
        <taxon>Metazoa</taxon>
        <taxon>Ecdysozoa</taxon>
        <taxon>Arthropoda</taxon>
        <taxon>Hexapoda</taxon>
        <taxon>Insecta</taxon>
        <taxon>Pterygota</taxon>
        <taxon>Neoptera</taxon>
        <taxon>Paraneoptera</taxon>
        <taxon>Hemiptera</taxon>
        <taxon>Heteroptera</taxon>
        <taxon>Panheteroptera</taxon>
        <taxon>Cimicomorpha</taxon>
        <taxon>Miridae</taxon>
        <taxon>Dicyphina</taxon>
        <taxon>Nesidiocoris</taxon>
    </lineage>
</organism>
<dbReference type="Proteomes" id="UP000479000">
    <property type="component" value="Unassembled WGS sequence"/>
</dbReference>
<feature type="domain" description="Fibronectin type-III" evidence="2">
    <location>
        <begin position="141"/>
        <end position="235"/>
    </location>
</feature>
<dbReference type="AlphaFoldDB" id="A0A6H5GHJ6"/>
<proteinExistence type="predicted"/>
<keyword evidence="4" id="KW-1185">Reference proteome</keyword>
<gene>
    <name evidence="3" type="ORF">NTEN_LOCUS8177</name>
</gene>
<evidence type="ECO:0000259" key="2">
    <source>
        <dbReference type="PROSITE" id="PS50853"/>
    </source>
</evidence>
<protein>
    <recommendedName>
        <fullName evidence="5">Ig-like domain-containing protein</fullName>
    </recommendedName>
</protein>
<dbReference type="CDD" id="cd00096">
    <property type="entry name" value="Ig"/>
    <property type="match status" value="1"/>
</dbReference>
<dbReference type="PANTHER" id="PTHR23278:SF31">
    <property type="entry name" value="SIDESTEP II, ISOFORM A"/>
    <property type="match status" value="1"/>
</dbReference>
<dbReference type="Gene3D" id="2.60.40.10">
    <property type="entry name" value="Immunoglobulins"/>
    <property type="match status" value="2"/>
</dbReference>
<sequence>MFTSARPITLFNRISDHSQYFRYTFTFRVEIFVFPCKIRSIDSPTCKHDRVVVVGASRAESLDIPCQVDADPPARSFRWKFNNSGETLDVGLERFSSNGTYSVLRYTPVADLDYGTLSCWAENNIAMQSVPCLFQVVAAGKPYPVRNCSVGNETSSSVVVWCLPGSDGGLPQIFLLEIYVGGSRTPRVNFTATDAPYFYLTDLEVDVSIRLIVYAVNSKGRSSPVVLDDITLRDPQKRTGESFSYVPMTPHAYPGLPCFVIHFFTRYLCHRGSI</sequence>
<accession>A0A6H5GHJ6</accession>
<dbReference type="InterPro" id="IPR036116">
    <property type="entry name" value="FN3_sf"/>
</dbReference>
<dbReference type="InterPro" id="IPR003961">
    <property type="entry name" value="FN3_dom"/>
</dbReference>
<dbReference type="SUPFAM" id="SSF48726">
    <property type="entry name" value="Immunoglobulin"/>
    <property type="match status" value="1"/>
</dbReference>
<dbReference type="InterPro" id="IPR007110">
    <property type="entry name" value="Ig-like_dom"/>
</dbReference>
<evidence type="ECO:0000313" key="3">
    <source>
        <dbReference type="EMBL" id="CAB0002390.1"/>
    </source>
</evidence>